<feature type="non-terminal residue" evidence="1">
    <location>
        <position position="37"/>
    </location>
</feature>
<proteinExistence type="predicted"/>
<gene>
    <name evidence="1" type="ORF">Q604_UNBC10814G0001</name>
</gene>
<sequence length="37" mass="4402">MEDFRFFDIYTDAWHSPIVQKEYILPDASLPILPVFS</sequence>
<evidence type="ECO:0000313" key="1">
    <source>
        <dbReference type="EMBL" id="ETJ34769.1"/>
    </source>
</evidence>
<protein>
    <submittedName>
        <fullName evidence="1">Uncharacterized protein</fullName>
    </submittedName>
</protein>
<reference evidence="1" key="1">
    <citation type="submission" date="2013-12" db="EMBL/GenBank/DDBJ databases">
        <title>A Varibaculum cambriense genome reconstructed from a premature infant gut community with otherwise low bacterial novelty that shifts toward anaerobic metabolism during the third week of life.</title>
        <authorList>
            <person name="Brown C.T."/>
            <person name="Sharon I."/>
            <person name="Thomas B.C."/>
            <person name="Castelle C.J."/>
            <person name="Morowitz M.J."/>
            <person name="Banfield J.F."/>
        </authorList>
    </citation>
    <scope>NUCLEOTIDE SEQUENCE</scope>
</reference>
<name>W1Y0X2_9ZZZZ</name>
<dbReference type="AlphaFoldDB" id="W1Y0X2"/>
<accession>W1Y0X2</accession>
<organism evidence="1">
    <name type="scientific">human gut metagenome</name>
    <dbReference type="NCBI Taxonomy" id="408170"/>
    <lineage>
        <taxon>unclassified sequences</taxon>
        <taxon>metagenomes</taxon>
        <taxon>organismal metagenomes</taxon>
    </lineage>
</organism>
<dbReference type="EMBL" id="AZMM01010814">
    <property type="protein sequence ID" value="ETJ34769.1"/>
    <property type="molecule type" value="Genomic_DNA"/>
</dbReference>
<comment type="caution">
    <text evidence="1">The sequence shown here is derived from an EMBL/GenBank/DDBJ whole genome shotgun (WGS) entry which is preliminary data.</text>
</comment>